<keyword evidence="2" id="KW-1185">Reference proteome</keyword>
<dbReference type="OrthoDB" id="6058064at2"/>
<proteinExistence type="predicted"/>
<gene>
    <name evidence="1" type="ORF">ruthe_00249</name>
</gene>
<dbReference type="AlphaFoldDB" id="S9R203"/>
<dbReference type="Proteomes" id="UP000015346">
    <property type="component" value="Unassembled WGS sequence"/>
</dbReference>
<name>S9R203_9RHOB</name>
<accession>S9R203</accession>
<reference evidence="1 2" key="1">
    <citation type="journal article" date="2013" name="Stand. Genomic Sci.">
        <title>Genome sequence of the reddish-pigmented Rubellimicrobium thermophilum type strain (DSM 16684(T)), a member of the Roseobacter clade.</title>
        <authorList>
            <person name="Fiebig A."/>
            <person name="Riedel T."/>
            <person name="Gronow S."/>
            <person name="Petersen J."/>
            <person name="Klenk H.P."/>
            <person name="Goker M."/>
        </authorList>
    </citation>
    <scope>NUCLEOTIDE SEQUENCE [LARGE SCALE GENOMIC DNA]</scope>
    <source>
        <strain evidence="1 2">DSM 16684</strain>
    </source>
</reference>
<dbReference type="HOGENOM" id="CLU_1658744_0_0_5"/>
<dbReference type="PATRIC" id="fig|1123069.3.peg.213"/>
<protein>
    <submittedName>
        <fullName evidence="1">Uncharacterized protein</fullName>
    </submittedName>
</protein>
<evidence type="ECO:0000313" key="1">
    <source>
        <dbReference type="EMBL" id="EPX87676.1"/>
    </source>
</evidence>
<dbReference type="RefSeq" id="WP_021096361.1">
    <property type="nucleotide sequence ID" value="NZ_KE557320.1"/>
</dbReference>
<comment type="caution">
    <text evidence="1">The sequence shown here is derived from an EMBL/GenBank/DDBJ whole genome shotgun (WGS) entry which is preliminary data.</text>
</comment>
<sequence length="161" mass="18028">MTIPNHITLDDLPTMPVGDIAALPGDQLALLKQDADERLRSAKTLCDWLDGAIALKYGDQAHEVRRAEGKETGTVRLQDGPVTVVAELPKRVDWDQPTLANLVERIRADGADPTEYVDIAFSVPERKYTAWPKDIREEFEPARTVRTAKPKFRLLLGEEAR</sequence>
<organism evidence="1 2">
    <name type="scientific">Rubellimicrobium thermophilum DSM 16684</name>
    <dbReference type="NCBI Taxonomy" id="1123069"/>
    <lineage>
        <taxon>Bacteria</taxon>
        <taxon>Pseudomonadati</taxon>
        <taxon>Pseudomonadota</taxon>
        <taxon>Alphaproteobacteria</taxon>
        <taxon>Rhodobacterales</taxon>
        <taxon>Roseobacteraceae</taxon>
        <taxon>Rubellimicrobium</taxon>
    </lineage>
</organism>
<dbReference type="EMBL" id="AOLV01000004">
    <property type="protein sequence ID" value="EPX87676.1"/>
    <property type="molecule type" value="Genomic_DNA"/>
</dbReference>
<evidence type="ECO:0000313" key="2">
    <source>
        <dbReference type="Proteomes" id="UP000015346"/>
    </source>
</evidence>
<dbReference type="STRING" id="1123069.ruthe_00249"/>